<keyword evidence="2 6" id="KW-0812">Transmembrane</keyword>
<feature type="transmembrane region" description="Helical" evidence="6">
    <location>
        <begin position="290"/>
        <end position="313"/>
    </location>
</feature>
<dbReference type="PANTHER" id="PTHR21421:SF29">
    <property type="entry name" value="GUSTATORY RECEPTOR 5A FOR TREHALOSE-RELATED"/>
    <property type="match status" value="1"/>
</dbReference>
<dbReference type="GO" id="GO:0038023">
    <property type="term" value="F:signaling receptor activity"/>
    <property type="evidence" value="ECO:0007669"/>
    <property type="project" value="UniProtKB-ARBA"/>
</dbReference>
<evidence type="ECO:0000256" key="3">
    <source>
        <dbReference type="ARBA" id="ARBA00022989"/>
    </source>
</evidence>
<accession>A0A7E6F0Q9</accession>
<feature type="transmembrane region" description="Helical" evidence="6">
    <location>
        <begin position="74"/>
        <end position="93"/>
    </location>
</feature>
<evidence type="ECO:0000256" key="2">
    <source>
        <dbReference type="ARBA" id="ARBA00022692"/>
    </source>
</evidence>
<dbReference type="GO" id="GO:0051606">
    <property type="term" value="P:detection of stimulus"/>
    <property type="evidence" value="ECO:0007669"/>
    <property type="project" value="UniProtKB-ARBA"/>
</dbReference>
<evidence type="ECO:0000256" key="4">
    <source>
        <dbReference type="ARBA" id="ARBA00023136"/>
    </source>
</evidence>
<keyword evidence="5" id="KW-0675">Receptor</keyword>
<reference evidence="8" key="1">
    <citation type="submission" date="2025-08" db="UniProtKB">
        <authorList>
            <consortium name="RefSeq"/>
        </authorList>
    </citation>
    <scope>IDENTIFICATION</scope>
</reference>
<dbReference type="RefSeq" id="XP_036361421.1">
    <property type="nucleotide sequence ID" value="XM_036505528.1"/>
</dbReference>
<evidence type="ECO:0000313" key="7">
    <source>
        <dbReference type="Proteomes" id="UP000515154"/>
    </source>
</evidence>
<evidence type="ECO:0000313" key="8">
    <source>
        <dbReference type="RefSeq" id="XP_036361421.1"/>
    </source>
</evidence>
<dbReference type="Proteomes" id="UP000515154">
    <property type="component" value="Linkage group LG8"/>
</dbReference>
<dbReference type="GO" id="GO:0007606">
    <property type="term" value="P:sensory perception of chemical stimulus"/>
    <property type="evidence" value="ECO:0007669"/>
    <property type="project" value="TreeGrafter"/>
</dbReference>
<dbReference type="KEGG" id="osn:118764608"/>
<feature type="transmembrane region" description="Helical" evidence="6">
    <location>
        <begin position="34"/>
        <end position="54"/>
    </location>
</feature>
<feature type="transmembrane region" description="Helical" evidence="6">
    <location>
        <begin position="264"/>
        <end position="284"/>
    </location>
</feature>
<dbReference type="PANTHER" id="PTHR21421">
    <property type="entry name" value="GUSTATORY RECEPTOR"/>
    <property type="match status" value="1"/>
</dbReference>
<sequence>MKENQTQFLKMLELYRNIRNIRKYFMNKSMLKALEFKAICLSAFYLLYLVYLIVNPIRHLVDIIQLQNTTTGGMLVYFYILIYRCYLSLFFFAKMLKDSDDNQLFENFAELETDEEDRKYYNTNSVYSHTTFFVFIFTPLFLDVCVDIIFPLCSNDFLTFLIFPLPTYNKYHILVLIIQTIFNGISLVIVLLDLYIDFIISIAAIYEFNKVAKEAQRCVTEQQSDNTGVFKKHKKITEICNTHDTLSSVLRLVNESLQMTSGFIVLYSIISCCLATYGMINYSFTTNLYTYVYVLFNVNVMLLILLGMIWLGIRLNRSVHSITQSIHYMQFQGVDQEVVAKILVFLNRLTTESHGIDVGGCFVITPSSTLTMIGSFITYILVVIQTKPL</sequence>
<dbReference type="GO" id="GO:0016020">
    <property type="term" value="C:membrane"/>
    <property type="evidence" value="ECO:0007669"/>
    <property type="project" value="UniProtKB-SubCell"/>
</dbReference>
<keyword evidence="3 6" id="KW-1133">Transmembrane helix</keyword>
<keyword evidence="7" id="KW-1185">Reference proteome</keyword>
<feature type="transmembrane region" description="Helical" evidence="6">
    <location>
        <begin position="126"/>
        <end position="151"/>
    </location>
</feature>
<proteinExistence type="predicted"/>
<dbReference type="AlphaFoldDB" id="A0A7E6F0Q9"/>
<gene>
    <name evidence="8" type="primary">LOC118764608</name>
</gene>
<organism evidence="7 8">
    <name type="scientific">Octopus sinensis</name>
    <name type="common">East Asian common octopus</name>
    <dbReference type="NCBI Taxonomy" id="2607531"/>
    <lineage>
        <taxon>Eukaryota</taxon>
        <taxon>Metazoa</taxon>
        <taxon>Spiralia</taxon>
        <taxon>Lophotrochozoa</taxon>
        <taxon>Mollusca</taxon>
        <taxon>Cephalopoda</taxon>
        <taxon>Coleoidea</taxon>
        <taxon>Octopodiformes</taxon>
        <taxon>Octopoda</taxon>
        <taxon>Incirrata</taxon>
        <taxon>Octopodidae</taxon>
        <taxon>Octopus</taxon>
    </lineage>
</organism>
<evidence type="ECO:0000256" key="6">
    <source>
        <dbReference type="SAM" id="Phobius"/>
    </source>
</evidence>
<protein>
    <submittedName>
        <fullName evidence="8">Uncharacterized protein LOC118764608 isoform X1</fullName>
    </submittedName>
</protein>
<name>A0A7E6F0Q9_9MOLL</name>
<evidence type="ECO:0000256" key="1">
    <source>
        <dbReference type="ARBA" id="ARBA00004141"/>
    </source>
</evidence>
<feature type="transmembrane region" description="Helical" evidence="6">
    <location>
        <begin position="171"/>
        <end position="196"/>
    </location>
</feature>
<comment type="subcellular location">
    <subcellularLocation>
        <location evidence="1">Membrane</location>
        <topology evidence="1">Multi-pass membrane protein</topology>
    </subcellularLocation>
</comment>
<keyword evidence="4 6" id="KW-0472">Membrane</keyword>
<evidence type="ECO:0000256" key="5">
    <source>
        <dbReference type="ARBA" id="ARBA00023170"/>
    </source>
</evidence>